<feature type="binding site" evidence="7">
    <location>
        <position position="41"/>
    </location>
    <ligand>
        <name>ATP</name>
        <dbReference type="ChEBI" id="CHEBI:30616"/>
    </ligand>
</feature>
<feature type="domain" description="Protein kinase" evidence="9">
    <location>
        <begin position="12"/>
        <end position="269"/>
    </location>
</feature>
<proteinExistence type="predicted"/>
<keyword evidence="2" id="KW-0723">Serine/threonine-protein kinase</keyword>
<dbReference type="InterPro" id="IPR011009">
    <property type="entry name" value="Kinase-like_dom_sf"/>
</dbReference>
<dbReference type="CDD" id="cd00161">
    <property type="entry name" value="beta-trefoil_Ricin-like"/>
    <property type="match status" value="1"/>
</dbReference>
<dbReference type="EC" id="2.7.11.1" evidence="1"/>
<dbReference type="InterPro" id="IPR035992">
    <property type="entry name" value="Ricin_B-like_lectins"/>
</dbReference>
<feature type="compositionally biased region" description="Acidic residues" evidence="8">
    <location>
        <begin position="321"/>
        <end position="342"/>
    </location>
</feature>
<evidence type="ECO:0000259" key="9">
    <source>
        <dbReference type="PROSITE" id="PS50011"/>
    </source>
</evidence>
<dbReference type="InterPro" id="IPR008271">
    <property type="entry name" value="Ser/Thr_kinase_AS"/>
</dbReference>
<evidence type="ECO:0000313" key="11">
    <source>
        <dbReference type="Proteomes" id="UP001499854"/>
    </source>
</evidence>
<dbReference type="Gene3D" id="1.10.510.10">
    <property type="entry name" value="Transferase(Phosphotransferase) domain 1"/>
    <property type="match status" value="1"/>
</dbReference>
<feature type="compositionally biased region" description="Low complexity" evidence="8">
    <location>
        <begin position="436"/>
        <end position="454"/>
    </location>
</feature>
<keyword evidence="11" id="KW-1185">Reference proteome</keyword>
<keyword evidence="6 7" id="KW-0067">ATP-binding</keyword>
<evidence type="ECO:0000256" key="4">
    <source>
        <dbReference type="ARBA" id="ARBA00022741"/>
    </source>
</evidence>
<evidence type="ECO:0000256" key="6">
    <source>
        <dbReference type="ARBA" id="ARBA00022840"/>
    </source>
</evidence>
<dbReference type="InterPro" id="IPR000772">
    <property type="entry name" value="Ricin_B_lectin"/>
</dbReference>
<sequence length="799" mass="81660">MWGEGTVLAGRYQLRRRIGGGSMGDVWQAQDTVLGRDVAVKILLPALLDDAGFAARFHTEARVLAALSHPGIVSVYDYGQTDDPRTAFLVMELITGRPLSELLDESAPLSEATTLTLVAQTLEALQAAHDQGIVHRDVKPANLMLRGGAVVVTDFGVARTADARRLTAADVVLGTAVYAAPEQARHSAVTAAADQYAVGVIAYECLTGAPPFDGDTPLGIMMKHLQEPVPPLPDTVSAPVRELVMRALAKDPTARFASAREMAGTARRIADGNSSITRIGSPQDSFQTGVDVAAAVAAAAPKARSDGDFLSFTVVPKAAEEPEESQATEVEAETETEADPEPVEEKAATGAVAEEITPPWASYAVRPAQGEGADWASFTVTEPSPEETVSLPGEDEVATVPLPDGEPELETDEEAQPEAAAPARPARLARDDSFTAGVQPEPVAAEAAAPARPVRSAREDSSTTGGRPRSVVPEPAEVVESVGGREAPEAPDDHGAEGPETELVESPPEPPNRRRTLVFTGAAALVAAVVAVAVAYPLSRSTTAAPAAVASSTSQSAPGVTGSGSSTSVSQGTSSSSGSSSASSASSSSASSSSSSSSAAVSSSSKPAAPSATQGGASSRPSSAAPPASSGPASSVSSASQAPPPVSSTTAQVPHKSGQITNVGDGGAIDVYGNSSGAPLYTDGSQLTVEPPSGRQGQTFQATASTAGGHTVYQFGDGLDTNQVLDADSSGDGRIALWHCSCGNTNQLWWLARDANMPAGAFYLHSERFGDCLTDNGQGQAVSLKPCASGNKAQQWFLP</sequence>
<dbReference type="SUPFAM" id="SSF50370">
    <property type="entry name" value="Ricin B-like lectins"/>
    <property type="match status" value="1"/>
</dbReference>
<dbReference type="Gene3D" id="2.80.10.50">
    <property type="match status" value="1"/>
</dbReference>
<keyword evidence="5" id="KW-0418">Kinase</keyword>
<evidence type="ECO:0000256" key="8">
    <source>
        <dbReference type="SAM" id="MobiDB-lite"/>
    </source>
</evidence>
<feature type="compositionally biased region" description="Acidic residues" evidence="8">
    <location>
        <begin position="405"/>
        <end position="416"/>
    </location>
</feature>
<feature type="compositionally biased region" description="Low complexity" evidence="8">
    <location>
        <begin position="467"/>
        <end position="482"/>
    </location>
</feature>
<comment type="caution">
    <text evidence="10">The sequence shown here is derived from an EMBL/GenBank/DDBJ whole genome shotgun (WGS) entry which is preliminary data.</text>
</comment>
<keyword evidence="3" id="KW-0808">Transferase</keyword>
<accession>A0ABP5EIE9</accession>
<dbReference type="PROSITE" id="PS50231">
    <property type="entry name" value="RICIN_B_LECTIN"/>
    <property type="match status" value="1"/>
</dbReference>
<evidence type="ECO:0000256" key="1">
    <source>
        <dbReference type="ARBA" id="ARBA00012513"/>
    </source>
</evidence>
<dbReference type="Pfam" id="PF00652">
    <property type="entry name" value="Ricin_B_lectin"/>
    <property type="match status" value="1"/>
</dbReference>
<dbReference type="PROSITE" id="PS00107">
    <property type="entry name" value="PROTEIN_KINASE_ATP"/>
    <property type="match status" value="1"/>
</dbReference>
<evidence type="ECO:0000256" key="5">
    <source>
        <dbReference type="ARBA" id="ARBA00022777"/>
    </source>
</evidence>
<organism evidence="10 11">
    <name type="scientific">Catenulispora subtropica</name>
    <dbReference type="NCBI Taxonomy" id="450798"/>
    <lineage>
        <taxon>Bacteria</taxon>
        <taxon>Bacillati</taxon>
        <taxon>Actinomycetota</taxon>
        <taxon>Actinomycetes</taxon>
        <taxon>Catenulisporales</taxon>
        <taxon>Catenulisporaceae</taxon>
        <taxon>Catenulispora</taxon>
    </lineage>
</organism>
<dbReference type="InterPro" id="IPR017441">
    <property type="entry name" value="Protein_kinase_ATP_BS"/>
</dbReference>
<dbReference type="SMART" id="SM00220">
    <property type="entry name" value="S_TKc"/>
    <property type="match status" value="1"/>
</dbReference>
<reference evidence="11" key="1">
    <citation type="journal article" date="2019" name="Int. J. Syst. Evol. Microbiol.">
        <title>The Global Catalogue of Microorganisms (GCM) 10K type strain sequencing project: providing services to taxonomists for standard genome sequencing and annotation.</title>
        <authorList>
            <consortium name="The Broad Institute Genomics Platform"/>
            <consortium name="The Broad Institute Genome Sequencing Center for Infectious Disease"/>
            <person name="Wu L."/>
            <person name="Ma J."/>
        </authorList>
    </citation>
    <scope>NUCLEOTIDE SEQUENCE [LARGE SCALE GENOMIC DNA]</scope>
    <source>
        <strain evidence="11">JCM 16013</strain>
    </source>
</reference>
<dbReference type="PROSITE" id="PS50011">
    <property type="entry name" value="PROTEIN_KINASE_DOM"/>
    <property type="match status" value="1"/>
</dbReference>
<feature type="compositionally biased region" description="Basic and acidic residues" evidence="8">
    <location>
        <begin position="486"/>
        <end position="497"/>
    </location>
</feature>
<feature type="region of interest" description="Disordered" evidence="8">
    <location>
        <begin position="541"/>
        <end position="668"/>
    </location>
</feature>
<gene>
    <name evidence="10" type="ORF">GCM10009838_74980</name>
</gene>
<evidence type="ECO:0000256" key="2">
    <source>
        <dbReference type="ARBA" id="ARBA00022527"/>
    </source>
</evidence>
<dbReference type="PROSITE" id="PS00108">
    <property type="entry name" value="PROTEIN_KINASE_ST"/>
    <property type="match status" value="1"/>
</dbReference>
<evidence type="ECO:0000256" key="3">
    <source>
        <dbReference type="ARBA" id="ARBA00022679"/>
    </source>
</evidence>
<dbReference type="SUPFAM" id="SSF56112">
    <property type="entry name" value="Protein kinase-like (PK-like)"/>
    <property type="match status" value="1"/>
</dbReference>
<feature type="compositionally biased region" description="Low complexity" evidence="8">
    <location>
        <begin position="541"/>
        <end position="641"/>
    </location>
</feature>
<dbReference type="Gene3D" id="3.30.200.20">
    <property type="entry name" value="Phosphorylase Kinase, domain 1"/>
    <property type="match status" value="1"/>
</dbReference>
<feature type="region of interest" description="Disordered" evidence="8">
    <location>
        <begin position="381"/>
        <end position="515"/>
    </location>
</feature>
<dbReference type="PANTHER" id="PTHR43289">
    <property type="entry name" value="MITOGEN-ACTIVATED PROTEIN KINASE KINASE KINASE 20-RELATED"/>
    <property type="match status" value="1"/>
</dbReference>
<dbReference type="PANTHER" id="PTHR43289:SF6">
    <property type="entry name" value="SERINE_THREONINE-PROTEIN KINASE NEKL-3"/>
    <property type="match status" value="1"/>
</dbReference>
<dbReference type="Pfam" id="PF00069">
    <property type="entry name" value="Pkinase"/>
    <property type="match status" value="1"/>
</dbReference>
<dbReference type="RefSeq" id="WP_344661951.1">
    <property type="nucleotide sequence ID" value="NZ_BAAAQM010000063.1"/>
</dbReference>
<evidence type="ECO:0000313" key="10">
    <source>
        <dbReference type="EMBL" id="GAA1998646.1"/>
    </source>
</evidence>
<dbReference type="CDD" id="cd14014">
    <property type="entry name" value="STKc_PknB_like"/>
    <property type="match status" value="1"/>
</dbReference>
<feature type="region of interest" description="Disordered" evidence="8">
    <location>
        <begin position="319"/>
        <end position="360"/>
    </location>
</feature>
<name>A0ABP5EIE9_9ACTN</name>
<dbReference type="EMBL" id="BAAAQM010000063">
    <property type="protein sequence ID" value="GAA1998646.1"/>
    <property type="molecule type" value="Genomic_DNA"/>
</dbReference>
<protein>
    <recommendedName>
        <fullName evidence="1">non-specific serine/threonine protein kinase</fullName>
        <ecNumber evidence="1">2.7.11.1</ecNumber>
    </recommendedName>
</protein>
<dbReference type="Proteomes" id="UP001499854">
    <property type="component" value="Unassembled WGS sequence"/>
</dbReference>
<keyword evidence="4 7" id="KW-0547">Nucleotide-binding</keyword>
<feature type="compositionally biased region" description="Low complexity" evidence="8">
    <location>
        <begin position="417"/>
        <end position="426"/>
    </location>
</feature>
<evidence type="ECO:0000256" key="7">
    <source>
        <dbReference type="PROSITE-ProRule" id="PRU10141"/>
    </source>
</evidence>
<dbReference type="InterPro" id="IPR000719">
    <property type="entry name" value="Prot_kinase_dom"/>
</dbReference>